<dbReference type="PANTHER" id="PTHR24064">
    <property type="entry name" value="SOLUTE CARRIER FAMILY 22 MEMBER"/>
    <property type="match status" value="1"/>
</dbReference>
<dbReference type="InterPro" id="IPR036259">
    <property type="entry name" value="MFS_trans_sf"/>
</dbReference>
<dbReference type="Proteomes" id="UP000886998">
    <property type="component" value="Unassembled WGS sequence"/>
</dbReference>
<evidence type="ECO:0000313" key="7">
    <source>
        <dbReference type="Proteomes" id="UP000886998"/>
    </source>
</evidence>
<dbReference type="Gene3D" id="1.20.1250.20">
    <property type="entry name" value="MFS general substrate transporter like domains"/>
    <property type="match status" value="1"/>
</dbReference>
<feature type="transmembrane region" description="Helical" evidence="5">
    <location>
        <begin position="137"/>
        <end position="169"/>
    </location>
</feature>
<reference evidence="6" key="1">
    <citation type="submission" date="2020-08" db="EMBL/GenBank/DDBJ databases">
        <title>Multicomponent nature underlies the extraordinary mechanical properties of spider dragline silk.</title>
        <authorList>
            <person name="Kono N."/>
            <person name="Nakamura H."/>
            <person name="Mori M."/>
            <person name="Yoshida Y."/>
            <person name="Ohtoshi R."/>
            <person name="Malay A.D."/>
            <person name="Moran D.A.P."/>
            <person name="Tomita M."/>
            <person name="Numata K."/>
            <person name="Arakawa K."/>
        </authorList>
    </citation>
    <scope>NUCLEOTIDE SEQUENCE</scope>
</reference>
<keyword evidence="7" id="KW-1185">Reference proteome</keyword>
<dbReference type="EMBL" id="BMAV01001877">
    <property type="protein sequence ID" value="GFY40366.1"/>
    <property type="molecule type" value="Genomic_DNA"/>
</dbReference>
<dbReference type="AlphaFoldDB" id="A0A8X7BPZ0"/>
<dbReference type="InterPro" id="IPR011701">
    <property type="entry name" value="MFS"/>
</dbReference>
<dbReference type="Pfam" id="PF07690">
    <property type="entry name" value="MFS_1"/>
    <property type="match status" value="1"/>
</dbReference>
<feature type="transmembrane region" description="Helical" evidence="5">
    <location>
        <begin position="15"/>
        <end position="37"/>
    </location>
</feature>
<dbReference type="GO" id="GO:0016020">
    <property type="term" value="C:membrane"/>
    <property type="evidence" value="ECO:0007669"/>
    <property type="project" value="UniProtKB-SubCell"/>
</dbReference>
<dbReference type="GO" id="GO:0022857">
    <property type="term" value="F:transmembrane transporter activity"/>
    <property type="evidence" value="ECO:0007669"/>
    <property type="project" value="InterPro"/>
</dbReference>
<sequence length="304" mass="34827">MEFFDIIGSFGRWQLRIFLVLLYVNIVGMWQNFSIIFQTPNMDFRCTQPSSGQHYSNRSAVVFDNRCEAPLEENSTIFVPCTEWEYDTSDTSETIVSEWDLVCNREWLISVAKSMYMVGFLLSVLIFGQISDLVGRFPTIAICYCITLISSFLSLLSNSFFMFVALRFFQAFGRAGMSTTGYVLIRETVGSEHQTVMTCGSALCLTHRFCIQNNTRISPLASDSWKTKKLKKVLTKAAAVNGQKVKEEEINDLKLPNDGKQDIEKKHSPTLLQVLKMTKMRKRLLIMIFVWRKPLCPKCNVHLP</sequence>
<keyword evidence="3 5" id="KW-1133">Transmembrane helix</keyword>
<organism evidence="6 7">
    <name type="scientific">Trichonephila inaurata madagascariensis</name>
    <dbReference type="NCBI Taxonomy" id="2747483"/>
    <lineage>
        <taxon>Eukaryota</taxon>
        <taxon>Metazoa</taxon>
        <taxon>Ecdysozoa</taxon>
        <taxon>Arthropoda</taxon>
        <taxon>Chelicerata</taxon>
        <taxon>Arachnida</taxon>
        <taxon>Araneae</taxon>
        <taxon>Araneomorphae</taxon>
        <taxon>Entelegynae</taxon>
        <taxon>Araneoidea</taxon>
        <taxon>Nephilidae</taxon>
        <taxon>Trichonephila</taxon>
        <taxon>Trichonephila inaurata</taxon>
    </lineage>
</organism>
<evidence type="ECO:0000256" key="1">
    <source>
        <dbReference type="ARBA" id="ARBA00004141"/>
    </source>
</evidence>
<keyword evidence="4 5" id="KW-0472">Membrane</keyword>
<dbReference type="OrthoDB" id="6435585at2759"/>
<gene>
    <name evidence="6" type="primary">Orct_8</name>
    <name evidence="6" type="ORF">TNIN_230051</name>
</gene>
<protein>
    <submittedName>
        <fullName evidence="6">Organic cation transporter protein</fullName>
    </submittedName>
</protein>
<evidence type="ECO:0000256" key="4">
    <source>
        <dbReference type="ARBA" id="ARBA00023136"/>
    </source>
</evidence>
<evidence type="ECO:0000256" key="5">
    <source>
        <dbReference type="SAM" id="Phobius"/>
    </source>
</evidence>
<keyword evidence="2 5" id="KW-0812">Transmembrane</keyword>
<feature type="transmembrane region" description="Helical" evidence="5">
    <location>
        <begin position="114"/>
        <end position="131"/>
    </location>
</feature>
<comment type="caution">
    <text evidence="6">The sequence shown here is derived from an EMBL/GenBank/DDBJ whole genome shotgun (WGS) entry which is preliminary data.</text>
</comment>
<proteinExistence type="predicted"/>
<accession>A0A8X7BPZ0</accession>
<comment type="subcellular location">
    <subcellularLocation>
        <location evidence="1">Membrane</location>
        <topology evidence="1">Multi-pass membrane protein</topology>
    </subcellularLocation>
</comment>
<evidence type="ECO:0000313" key="6">
    <source>
        <dbReference type="EMBL" id="GFY40366.1"/>
    </source>
</evidence>
<evidence type="ECO:0000256" key="3">
    <source>
        <dbReference type="ARBA" id="ARBA00022989"/>
    </source>
</evidence>
<evidence type="ECO:0000256" key="2">
    <source>
        <dbReference type="ARBA" id="ARBA00022692"/>
    </source>
</evidence>
<dbReference type="SUPFAM" id="SSF103473">
    <property type="entry name" value="MFS general substrate transporter"/>
    <property type="match status" value="1"/>
</dbReference>
<name>A0A8X7BPZ0_9ARAC</name>